<dbReference type="RefSeq" id="WP_065136521.1">
    <property type="nucleotide sequence ID" value="NZ_JANFXG010000056.1"/>
</dbReference>
<dbReference type="OrthoDB" id="4948879at2"/>
<sequence>MTVFSGLPAHVLFVHFLVVLVPLTALLEIVCAAWPAVRRGQIVWLTLALATVVMVLTPITVEAGEWLYDLLANSDPILQEHAERGGWMTYLAAALLVVAIALAVLHVVERRSDEPRRVAKAVVAVLAVGVGVASMVQIYRIGDTGARSVWGNEIAHLRQVPKK</sequence>
<dbReference type="Proteomes" id="UP000093757">
    <property type="component" value="Unassembled WGS sequence"/>
</dbReference>
<evidence type="ECO:0000256" key="1">
    <source>
        <dbReference type="SAM" id="Phobius"/>
    </source>
</evidence>
<protein>
    <recommendedName>
        <fullName evidence="2">DUF2231 domain-containing protein</fullName>
    </recommendedName>
</protein>
<evidence type="ECO:0000313" key="3">
    <source>
        <dbReference type="EMBL" id="OBR99080.1"/>
    </source>
</evidence>
<evidence type="ECO:0000259" key="2">
    <source>
        <dbReference type="Pfam" id="PF09990"/>
    </source>
</evidence>
<name>A0A1A6B9W3_MYCGO</name>
<accession>A0A1A6B9W3</accession>
<keyword evidence="1" id="KW-1133">Transmembrane helix</keyword>
<feature type="domain" description="DUF2231" evidence="2">
    <location>
        <begin position="6"/>
        <end position="154"/>
    </location>
</feature>
<keyword evidence="1" id="KW-0472">Membrane</keyword>
<organism evidence="3 4">
    <name type="scientific">Mycobacterium gordonae</name>
    <dbReference type="NCBI Taxonomy" id="1778"/>
    <lineage>
        <taxon>Bacteria</taxon>
        <taxon>Bacillati</taxon>
        <taxon>Actinomycetota</taxon>
        <taxon>Actinomycetes</taxon>
        <taxon>Mycobacteriales</taxon>
        <taxon>Mycobacteriaceae</taxon>
        <taxon>Mycobacterium</taxon>
    </lineage>
</organism>
<dbReference type="EMBL" id="MAEM01000476">
    <property type="protein sequence ID" value="OBR99080.1"/>
    <property type="molecule type" value="Genomic_DNA"/>
</dbReference>
<dbReference type="Pfam" id="PF09990">
    <property type="entry name" value="DUF2231"/>
    <property type="match status" value="1"/>
</dbReference>
<feature type="transmembrane region" description="Helical" evidence="1">
    <location>
        <begin position="12"/>
        <end position="35"/>
    </location>
</feature>
<dbReference type="AlphaFoldDB" id="A0A1A6B9W3"/>
<evidence type="ECO:0000313" key="4">
    <source>
        <dbReference type="Proteomes" id="UP000093757"/>
    </source>
</evidence>
<keyword evidence="1" id="KW-0812">Transmembrane</keyword>
<proteinExistence type="predicted"/>
<comment type="caution">
    <text evidence="3">The sequence shown here is derived from an EMBL/GenBank/DDBJ whole genome shotgun (WGS) entry which is preliminary data.</text>
</comment>
<reference evidence="3 4" key="1">
    <citation type="submission" date="2016-06" db="EMBL/GenBank/DDBJ databases">
        <authorList>
            <person name="Kjaerup R.B."/>
            <person name="Dalgaard T.S."/>
            <person name="Juul-Madsen H.R."/>
        </authorList>
    </citation>
    <scope>NUCLEOTIDE SEQUENCE [LARGE SCALE GENOMIC DNA]</scope>
    <source>
        <strain evidence="3 4">1245752.6</strain>
    </source>
</reference>
<feature type="transmembrane region" description="Helical" evidence="1">
    <location>
        <begin position="87"/>
        <end position="108"/>
    </location>
</feature>
<dbReference type="InterPro" id="IPR019251">
    <property type="entry name" value="DUF2231_TM"/>
</dbReference>
<feature type="transmembrane region" description="Helical" evidence="1">
    <location>
        <begin position="120"/>
        <end position="139"/>
    </location>
</feature>
<feature type="transmembrane region" description="Helical" evidence="1">
    <location>
        <begin position="42"/>
        <end position="61"/>
    </location>
</feature>
<gene>
    <name evidence="3" type="ORF">A9W98_32300</name>
</gene>